<dbReference type="InterPro" id="IPR013123">
    <property type="entry name" value="SpoU_subst-bd"/>
</dbReference>
<dbReference type="STRING" id="402881.Plav_2721"/>
<evidence type="ECO:0000259" key="4">
    <source>
        <dbReference type="SMART" id="SM00967"/>
    </source>
</evidence>
<dbReference type="Pfam" id="PF00588">
    <property type="entry name" value="SpoU_methylase"/>
    <property type="match status" value="1"/>
</dbReference>
<dbReference type="Gene3D" id="3.30.1330.30">
    <property type="match status" value="1"/>
</dbReference>
<dbReference type="CDD" id="cd18103">
    <property type="entry name" value="SpoU-like_RlmB"/>
    <property type="match status" value="1"/>
</dbReference>
<evidence type="ECO:0000256" key="1">
    <source>
        <dbReference type="ARBA" id="ARBA00022603"/>
    </source>
</evidence>
<dbReference type="PANTHER" id="PTHR46429">
    <property type="entry name" value="23S RRNA (GUANOSINE-2'-O-)-METHYLTRANSFERASE RLMB"/>
    <property type="match status" value="1"/>
</dbReference>
<feature type="region of interest" description="Disordered" evidence="3">
    <location>
        <begin position="1"/>
        <end position="45"/>
    </location>
</feature>
<dbReference type="InterPro" id="IPR001537">
    <property type="entry name" value="SpoU_MeTrfase"/>
</dbReference>
<dbReference type="InterPro" id="IPR029028">
    <property type="entry name" value="Alpha/beta_knot_MTases"/>
</dbReference>
<dbReference type="InterPro" id="IPR029026">
    <property type="entry name" value="tRNA_m1G_MTases_N"/>
</dbReference>
<keyword evidence="6" id="KW-1185">Reference proteome</keyword>
<dbReference type="GO" id="GO:0032259">
    <property type="term" value="P:methylation"/>
    <property type="evidence" value="ECO:0007669"/>
    <property type="project" value="UniProtKB-KW"/>
</dbReference>
<dbReference type="Proteomes" id="UP000006377">
    <property type="component" value="Chromosome"/>
</dbReference>
<dbReference type="EMBL" id="CP000774">
    <property type="protein sequence ID" value="ABS64329.1"/>
    <property type="molecule type" value="Genomic_DNA"/>
</dbReference>
<organism evidence="5 6">
    <name type="scientific">Parvibaculum lavamentivorans (strain DS-1 / DSM 13023 / NCIMB 13966)</name>
    <dbReference type="NCBI Taxonomy" id="402881"/>
    <lineage>
        <taxon>Bacteria</taxon>
        <taxon>Pseudomonadati</taxon>
        <taxon>Pseudomonadota</taxon>
        <taxon>Alphaproteobacteria</taxon>
        <taxon>Hyphomicrobiales</taxon>
        <taxon>Parvibaculaceae</taxon>
        <taxon>Parvibaculum</taxon>
    </lineage>
</organism>
<dbReference type="NCBIfam" id="TIGR00186">
    <property type="entry name" value="rRNA_methyl_3"/>
    <property type="match status" value="1"/>
</dbReference>
<dbReference type="GO" id="GO:0006396">
    <property type="term" value="P:RNA processing"/>
    <property type="evidence" value="ECO:0007669"/>
    <property type="project" value="InterPro"/>
</dbReference>
<dbReference type="Pfam" id="PF08032">
    <property type="entry name" value="SpoU_sub_bind"/>
    <property type="match status" value="1"/>
</dbReference>
<dbReference type="InterPro" id="IPR029064">
    <property type="entry name" value="Ribosomal_eL30-like_sf"/>
</dbReference>
<accession>A7HWP6</accession>
<reference evidence="5 6" key="1">
    <citation type="journal article" date="2011" name="Stand. Genomic Sci.">
        <title>Complete genome sequence of Parvibaculum lavamentivorans type strain (DS-1(T)).</title>
        <authorList>
            <person name="Schleheck D."/>
            <person name="Weiss M."/>
            <person name="Pitluck S."/>
            <person name="Bruce D."/>
            <person name="Land M.L."/>
            <person name="Han S."/>
            <person name="Saunders E."/>
            <person name="Tapia R."/>
            <person name="Detter C."/>
            <person name="Brettin T."/>
            <person name="Han J."/>
            <person name="Woyke T."/>
            <person name="Goodwin L."/>
            <person name="Pennacchio L."/>
            <person name="Nolan M."/>
            <person name="Cook A.M."/>
            <person name="Kjelleberg S."/>
            <person name="Thomas T."/>
        </authorList>
    </citation>
    <scope>NUCLEOTIDE SEQUENCE [LARGE SCALE GENOMIC DNA]</scope>
    <source>
        <strain evidence="6">DS-1 / DSM 13023 / NCIMB 13966</strain>
    </source>
</reference>
<keyword evidence="2 5" id="KW-0808">Transferase</keyword>
<evidence type="ECO:0000313" key="6">
    <source>
        <dbReference type="Proteomes" id="UP000006377"/>
    </source>
</evidence>
<dbReference type="KEGG" id="pla:Plav_2721"/>
<feature type="compositionally biased region" description="Polar residues" evidence="3">
    <location>
        <begin position="20"/>
        <end position="31"/>
    </location>
</feature>
<dbReference type="GO" id="GO:0008173">
    <property type="term" value="F:RNA methyltransferase activity"/>
    <property type="evidence" value="ECO:0007669"/>
    <property type="project" value="InterPro"/>
</dbReference>
<dbReference type="HOGENOM" id="CLU_021322_0_2_5"/>
<dbReference type="PANTHER" id="PTHR46429:SF1">
    <property type="entry name" value="23S RRNA (GUANOSINE-2'-O-)-METHYLTRANSFERASE RLMB"/>
    <property type="match status" value="1"/>
</dbReference>
<feature type="compositionally biased region" description="Polar residues" evidence="3">
    <location>
        <begin position="1"/>
        <end position="11"/>
    </location>
</feature>
<dbReference type="SUPFAM" id="SSF55315">
    <property type="entry name" value="L30e-like"/>
    <property type="match status" value="1"/>
</dbReference>
<dbReference type="GO" id="GO:0005829">
    <property type="term" value="C:cytosol"/>
    <property type="evidence" value="ECO:0007669"/>
    <property type="project" value="TreeGrafter"/>
</dbReference>
<gene>
    <name evidence="5" type="ordered locus">Plav_2721</name>
</gene>
<evidence type="ECO:0000313" key="5">
    <source>
        <dbReference type="EMBL" id="ABS64329.1"/>
    </source>
</evidence>
<dbReference type="GO" id="GO:0003723">
    <property type="term" value="F:RNA binding"/>
    <property type="evidence" value="ECO:0007669"/>
    <property type="project" value="InterPro"/>
</dbReference>
<name>A7HWP6_PARL1</name>
<protein>
    <submittedName>
        <fullName evidence="5">RNA methyltransferase, TrmH family, group 3</fullName>
    </submittedName>
</protein>
<evidence type="ECO:0000256" key="3">
    <source>
        <dbReference type="SAM" id="MobiDB-lite"/>
    </source>
</evidence>
<evidence type="ECO:0000256" key="2">
    <source>
        <dbReference type="ARBA" id="ARBA00022679"/>
    </source>
</evidence>
<dbReference type="SUPFAM" id="SSF75217">
    <property type="entry name" value="alpha/beta knot"/>
    <property type="match status" value="1"/>
</dbReference>
<proteinExistence type="predicted"/>
<feature type="domain" description="RNA 2-O ribose methyltransferase substrate binding" evidence="4">
    <location>
        <begin position="53"/>
        <end position="130"/>
    </location>
</feature>
<dbReference type="SMART" id="SM00967">
    <property type="entry name" value="SpoU_sub_bind"/>
    <property type="match status" value="1"/>
</dbReference>
<sequence length="288" mass="30142">MHEPESSNISARMSRRKQQGKFSNSSATSGSPRGRNGRSPAGGKGGGGANDAYLYGFHAVLAALANPARLAERLVLTRNAETELARQGARLPADLPVRLEIMENEDIAALLPAGAVHQGIALRASPLPDLDVVEACEGTNRVVVLDQVTDPHNFGAILRSAAVFGAGALITTERNSPSLGGVLAKAASGALELVRVARITNLVRAIEELKELGFEVVGLDGEGEASLPDLKLSPRVALVLGAEGAGLRRLTREHCDLLARLPAAGGMKSLNVSNAAAVALYELFRRNL</sequence>
<dbReference type="AlphaFoldDB" id="A7HWP6"/>
<dbReference type="Gene3D" id="3.40.1280.10">
    <property type="match status" value="1"/>
</dbReference>
<dbReference type="eggNOG" id="COG0566">
    <property type="taxonomic scope" value="Bacteria"/>
</dbReference>
<dbReference type="InterPro" id="IPR004441">
    <property type="entry name" value="rRNA_MeTrfase_TrmH"/>
</dbReference>
<keyword evidence="1 5" id="KW-0489">Methyltransferase</keyword>